<accession>A0A914PB24</accession>
<reference evidence="3" key="1">
    <citation type="submission" date="2022-11" db="UniProtKB">
        <authorList>
            <consortium name="WormBaseParasite"/>
        </authorList>
    </citation>
    <scope>IDENTIFICATION</scope>
</reference>
<evidence type="ECO:0000256" key="1">
    <source>
        <dbReference type="SAM" id="MobiDB-lite"/>
    </source>
</evidence>
<dbReference type="AlphaFoldDB" id="A0A914PB24"/>
<proteinExistence type="predicted"/>
<dbReference type="Proteomes" id="UP000887578">
    <property type="component" value="Unplaced"/>
</dbReference>
<feature type="region of interest" description="Disordered" evidence="1">
    <location>
        <begin position="1"/>
        <end position="21"/>
    </location>
</feature>
<dbReference type="WBParaSite" id="PDA_v2.g11914.t1">
    <property type="protein sequence ID" value="PDA_v2.g11914.t1"/>
    <property type="gene ID" value="PDA_v2.g11914"/>
</dbReference>
<evidence type="ECO:0000313" key="3">
    <source>
        <dbReference type="WBParaSite" id="PDA_v2.g11914.t1"/>
    </source>
</evidence>
<evidence type="ECO:0000313" key="2">
    <source>
        <dbReference type="Proteomes" id="UP000887578"/>
    </source>
</evidence>
<feature type="compositionally biased region" description="Low complexity" evidence="1">
    <location>
        <begin position="1"/>
        <end position="14"/>
    </location>
</feature>
<organism evidence="2 3">
    <name type="scientific">Panagrolaimus davidi</name>
    <dbReference type="NCBI Taxonomy" id="227884"/>
    <lineage>
        <taxon>Eukaryota</taxon>
        <taxon>Metazoa</taxon>
        <taxon>Ecdysozoa</taxon>
        <taxon>Nematoda</taxon>
        <taxon>Chromadorea</taxon>
        <taxon>Rhabditida</taxon>
        <taxon>Tylenchina</taxon>
        <taxon>Panagrolaimomorpha</taxon>
        <taxon>Panagrolaimoidea</taxon>
        <taxon>Panagrolaimidae</taxon>
        <taxon>Panagrolaimus</taxon>
    </lineage>
</organism>
<name>A0A914PB24_9BILA</name>
<keyword evidence="2" id="KW-1185">Reference proteome</keyword>
<sequence length="255" mass="29093">MFSFSSVASNASSVDPTRDPGKWQPFPATAFVRTCNSRGKENAHMFVKELGNNNEKGRRYALDGQYYRCMMCKKNRLRSKRAILKDGNVYVLIDHRCDVVEMKPEERNAFINQPGRNSPVDDDPMDIADNHNAPNDQVGQAAAPILQPVPQVYTQDEIFNGAFVKENPFELEKCTKIVFESVKICIDTDGSRKYKEMAERIQSKMNKKFGGSWFCGASGQKFHLSEAWRDNWSNYVEVTLADLYVYIGRRHVQGN</sequence>
<protein>
    <submittedName>
        <fullName evidence="3">Uncharacterized protein</fullName>
    </submittedName>
</protein>